<dbReference type="SUPFAM" id="SSF55729">
    <property type="entry name" value="Acyl-CoA N-acyltransferases (Nat)"/>
    <property type="match status" value="1"/>
</dbReference>
<dbReference type="Pfam" id="PF00583">
    <property type="entry name" value="Acetyltransf_1"/>
    <property type="match status" value="1"/>
</dbReference>
<proteinExistence type="predicted"/>
<evidence type="ECO:0000313" key="4">
    <source>
        <dbReference type="EMBL" id="QHG65885.1"/>
    </source>
</evidence>
<evidence type="ECO:0000259" key="3">
    <source>
        <dbReference type="PROSITE" id="PS51186"/>
    </source>
</evidence>
<keyword evidence="1 4" id="KW-0808">Transferase</keyword>
<dbReference type="PANTHER" id="PTHR43877:SF2">
    <property type="entry name" value="AMINOALKYLPHOSPHONATE N-ACETYLTRANSFERASE-RELATED"/>
    <property type="match status" value="1"/>
</dbReference>
<dbReference type="GO" id="GO:0016747">
    <property type="term" value="F:acyltransferase activity, transferring groups other than amino-acyl groups"/>
    <property type="evidence" value="ECO:0007669"/>
    <property type="project" value="InterPro"/>
</dbReference>
<dbReference type="EMBL" id="CP026115">
    <property type="protein sequence ID" value="QHG65885.1"/>
    <property type="molecule type" value="Genomic_DNA"/>
</dbReference>
<dbReference type="AlphaFoldDB" id="A0A6I6XX43"/>
<protein>
    <submittedName>
        <fullName evidence="4">GNAT family N-acetyltransferase</fullName>
    </submittedName>
</protein>
<dbReference type="Gene3D" id="3.40.630.30">
    <property type="match status" value="1"/>
</dbReference>
<sequence>MVFVRPLEASEWRVYRALRLRALQDSPDAFASQYEGEAVREDSDWAARVSAAAMSTSVQVLIAFQQTEPCGLVWCKSSAAEPAVVELFQMWVGPSARGLGAGRALLDAAIAWAVRRGAERVCLGVTIARSAAMHLYESSGFCPVGEPEPLRPGSMLMSQTMELQLTRF</sequence>
<evidence type="ECO:0000256" key="2">
    <source>
        <dbReference type="ARBA" id="ARBA00023315"/>
    </source>
</evidence>
<feature type="domain" description="N-acetyltransferase" evidence="3">
    <location>
        <begin position="2"/>
        <end position="162"/>
    </location>
</feature>
<organism evidence="4 5">
    <name type="scientific">Pseudomonas putida</name>
    <name type="common">Arthrobacter siderocapsulatus</name>
    <dbReference type="NCBI Taxonomy" id="303"/>
    <lineage>
        <taxon>Bacteria</taxon>
        <taxon>Pseudomonadati</taxon>
        <taxon>Pseudomonadota</taxon>
        <taxon>Gammaproteobacteria</taxon>
        <taxon>Pseudomonadales</taxon>
        <taxon>Pseudomonadaceae</taxon>
        <taxon>Pseudomonas</taxon>
    </lineage>
</organism>
<evidence type="ECO:0000313" key="5">
    <source>
        <dbReference type="Proteomes" id="UP000464480"/>
    </source>
</evidence>
<accession>A0A6I6XX43</accession>
<dbReference type="PROSITE" id="PS51186">
    <property type="entry name" value="GNAT"/>
    <property type="match status" value="1"/>
</dbReference>
<dbReference type="CDD" id="cd04301">
    <property type="entry name" value="NAT_SF"/>
    <property type="match status" value="1"/>
</dbReference>
<dbReference type="Proteomes" id="UP000464480">
    <property type="component" value="Chromosome"/>
</dbReference>
<keyword evidence="2" id="KW-0012">Acyltransferase</keyword>
<reference evidence="4 5" key="1">
    <citation type="submission" date="2020-02" db="EMBL/GenBank/DDBJ databases">
        <title>Pseudomonas Putida W5 Complete Genome Assembly.</title>
        <authorList>
            <person name="Yuan Z.-C."/>
            <person name="Shaw G.A."/>
            <person name="Cusano A.D."/>
            <person name="Caddey B.J."/>
            <person name="Weselowski B.J."/>
        </authorList>
    </citation>
    <scope>NUCLEOTIDE SEQUENCE [LARGE SCALE GENOMIC DNA]</scope>
    <source>
        <strain evidence="4 5">W5</strain>
    </source>
</reference>
<dbReference type="PANTHER" id="PTHR43877">
    <property type="entry name" value="AMINOALKYLPHOSPHONATE N-ACETYLTRANSFERASE-RELATED-RELATED"/>
    <property type="match status" value="1"/>
</dbReference>
<dbReference type="InterPro" id="IPR016181">
    <property type="entry name" value="Acyl_CoA_acyltransferase"/>
</dbReference>
<dbReference type="RefSeq" id="WP_159411196.1">
    <property type="nucleotide sequence ID" value="NZ_CP026115.2"/>
</dbReference>
<dbReference type="InterPro" id="IPR000182">
    <property type="entry name" value="GNAT_dom"/>
</dbReference>
<name>A0A6I6XX43_PSEPU</name>
<dbReference type="InterPro" id="IPR050832">
    <property type="entry name" value="Bact_Acetyltransf"/>
</dbReference>
<gene>
    <name evidence="4" type="ORF">C2H86_16370</name>
</gene>
<evidence type="ECO:0000256" key="1">
    <source>
        <dbReference type="ARBA" id="ARBA00022679"/>
    </source>
</evidence>